<dbReference type="PROSITE" id="PS51195">
    <property type="entry name" value="Q_MOTIF"/>
    <property type="match status" value="1"/>
</dbReference>
<organism evidence="12 13">
    <name type="scientific">Polypedilum vanderplanki</name>
    <name type="common">Sleeping chironomid midge</name>
    <dbReference type="NCBI Taxonomy" id="319348"/>
    <lineage>
        <taxon>Eukaryota</taxon>
        <taxon>Metazoa</taxon>
        <taxon>Ecdysozoa</taxon>
        <taxon>Arthropoda</taxon>
        <taxon>Hexapoda</taxon>
        <taxon>Insecta</taxon>
        <taxon>Pterygota</taxon>
        <taxon>Neoptera</taxon>
        <taxon>Endopterygota</taxon>
        <taxon>Diptera</taxon>
        <taxon>Nematocera</taxon>
        <taxon>Chironomoidea</taxon>
        <taxon>Chironomidae</taxon>
        <taxon>Chironominae</taxon>
        <taxon>Polypedilum</taxon>
        <taxon>Polypedilum</taxon>
    </lineage>
</organism>
<feature type="compositionally biased region" description="Basic and acidic residues" evidence="8">
    <location>
        <begin position="25"/>
        <end position="35"/>
    </location>
</feature>
<dbReference type="FunFam" id="3.40.50.300:FF:000079">
    <property type="entry name" value="probable ATP-dependent RNA helicase DDX17"/>
    <property type="match status" value="1"/>
</dbReference>
<sequence>MSTSNTTATVSTASNVATNVQQKRALGDQLDKNDDNLSPADEDSKRKKRKDSEFPIKDNSSGNSVGGNKTNTSSTSNQGINRVTSRIGKPPGPASKTMGLMNKTGNQLDRKSESPKMSTVKSPAETVEIENDDLKGNSAEGGPKVPPLKIVIPQQSTSSSNTNETQDGSQSTNQRTNKTTAARNATSGLPYVINSTSNTNENAVASANEKDGTNSSNLTASSTDSNKSNDDSKSASASGKSKEPRILRSSQRSGKDSKDDRSSNNSSPQLPASSTPSPAAHHTDSSVGTESDHQQSTWQTHLNPQIQSHLARQLHLQHLYKQLANSNATTSSNVAASSSSQSSVELHPRKRKIKASSKEPQSSSSSSSASSTADLKDSNSKDGQEKSNEPVHPHDQPFTNCYQMYIDLRKQIQQRHNSLHPIEPRPLKGLEDYLMNRRTYSLQGKTPLEPPNIIIPPLLPAPMKETFVEQEKERHRLKLKHIVEKEKLVLSKEQEILRVHCKAAQMIANQSQPFSVCTMLKDEEVYNIITPEQEEKYRNKNRERSHGRVFYQALKELDDKWDKIKEAMIIRHTNESESLHAVQKMDWGWKLKELALCDYKATPEIEELHVPMVDQIYRKIIKIQLILLKNIIKMYGIQNHGNFRGGFQQNRNGGGNNSNFSDLNSTVLKSVNYENAPPFRKNFYSPAESVITRTPQETQALLSKYEITMKGKDSDVYKPLSNFKECNFPDFITNEINRQGFVEPTSIQAGALPTIMSGRNLVGIAKTGSGKTLAYVLPSLIHLKHQPNIKPNEGPIVLILAPTRELAQQIQSVANDFGMRNNITNVAVFGGAAKSNQIRELSRGCNICIATPGRLIDFLERGVLNLKRCTYLVLDEADRMLDMGFEPQIRKILSQIRSDRQLLMFSATWPNEIQALAKEFLNDYIQINIGSLCLSANHNILQIIDVCDENEKDSKLIKILGDISNENDRKTIVFVETKRRADEISRSINRRGFNAVAIHGDKSQNERDYTLNSFRSGRHNVQILVATDVASRGLDIDVKYVINYDYPNSSDEYIHRIGRTGRNNRTGTAYTFFTDSNSQKANDLINVLREANQIINPRLIEMSHRSFGRKGNMRRNPNGMNVGGMNSGMHMNNKRPRSDNRSDVVQKKPRWDNGASKNDSALHKVSRFSNNDGNRGYKVQQGSNGNNNPSYRANAAYQPQKYFKPGSYDKKPSQSQSQQQHSSMSLTSFTAQSGFTSFPPPMPFAHYAFTAYPPPTTAGLLQQPPPLPKN</sequence>
<dbReference type="GO" id="GO:0005524">
    <property type="term" value="F:ATP binding"/>
    <property type="evidence" value="ECO:0007669"/>
    <property type="project" value="UniProtKB-KW"/>
</dbReference>
<dbReference type="EMBL" id="JADBJN010000002">
    <property type="protein sequence ID" value="KAG5677288.1"/>
    <property type="molecule type" value="Genomic_DNA"/>
</dbReference>
<feature type="compositionally biased region" description="Polar residues" evidence="8">
    <location>
        <begin position="58"/>
        <end position="84"/>
    </location>
</feature>
<feature type="domain" description="Helicase ATP-binding" evidence="9">
    <location>
        <begin position="752"/>
        <end position="927"/>
    </location>
</feature>
<evidence type="ECO:0000256" key="2">
    <source>
        <dbReference type="ARBA" id="ARBA00022741"/>
    </source>
</evidence>
<keyword evidence="3" id="KW-0378">Hydrolase</keyword>
<dbReference type="SMART" id="SM00487">
    <property type="entry name" value="DEXDc"/>
    <property type="match status" value="1"/>
</dbReference>
<dbReference type="GO" id="GO:0031047">
    <property type="term" value="P:regulatory ncRNA-mediated gene silencing"/>
    <property type="evidence" value="ECO:0007669"/>
    <property type="project" value="UniProtKB-ARBA"/>
</dbReference>
<dbReference type="FunFam" id="3.40.50.300:FF:000008">
    <property type="entry name" value="ATP-dependent RNA helicase RhlB"/>
    <property type="match status" value="1"/>
</dbReference>
<feature type="region of interest" description="Disordered" evidence="8">
    <location>
        <begin position="1108"/>
        <end position="1270"/>
    </location>
</feature>
<dbReference type="EC" id="3.6.4.13" evidence="1"/>
<feature type="compositionally biased region" description="Low complexity" evidence="8">
    <location>
        <begin position="358"/>
        <end position="371"/>
    </location>
</feature>
<feature type="domain" description="Helicase C-terminal" evidence="10">
    <location>
        <begin position="955"/>
        <end position="1103"/>
    </location>
</feature>
<dbReference type="PROSITE" id="PS00039">
    <property type="entry name" value="DEAD_ATP_HELICASE"/>
    <property type="match status" value="1"/>
</dbReference>
<dbReference type="InterPro" id="IPR014001">
    <property type="entry name" value="Helicase_ATP-bd"/>
</dbReference>
<evidence type="ECO:0000256" key="7">
    <source>
        <dbReference type="PROSITE-ProRule" id="PRU00552"/>
    </source>
</evidence>
<feature type="compositionally biased region" description="Polar residues" evidence="8">
    <location>
        <begin position="285"/>
        <end position="300"/>
    </location>
</feature>
<dbReference type="Pfam" id="PF00271">
    <property type="entry name" value="Helicase_C"/>
    <property type="match status" value="1"/>
</dbReference>
<dbReference type="Proteomes" id="UP001107558">
    <property type="component" value="Chromosome 2"/>
</dbReference>
<feature type="compositionally biased region" description="Polar residues" evidence="8">
    <location>
        <begin position="268"/>
        <end position="277"/>
    </location>
</feature>
<evidence type="ECO:0000256" key="8">
    <source>
        <dbReference type="SAM" id="MobiDB-lite"/>
    </source>
</evidence>
<feature type="domain" description="DEAD-box RNA helicase Q" evidence="11">
    <location>
        <begin position="721"/>
        <end position="749"/>
    </location>
</feature>
<evidence type="ECO:0000259" key="9">
    <source>
        <dbReference type="PROSITE" id="PS51192"/>
    </source>
</evidence>
<evidence type="ECO:0000256" key="6">
    <source>
        <dbReference type="ARBA" id="ARBA00047984"/>
    </source>
</evidence>
<feature type="compositionally biased region" description="Low complexity" evidence="8">
    <location>
        <begin position="1"/>
        <end position="20"/>
    </location>
</feature>
<evidence type="ECO:0000313" key="12">
    <source>
        <dbReference type="EMBL" id="KAG5677288.1"/>
    </source>
</evidence>
<keyword evidence="5" id="KW-0067">ATP-binding</keyword>
<dbReference type="InterPro" id="IPR011545">
    <property type="entry name" value="DEAD/DEAH_box_helicase_dom"/>
</dbReference>
<dbReference type="InterPro" id="IPR000629">
    <property type="entry name" value="RNA-helicase_DEAD-box_CS"/>
</dbReference>
<dbReference type="PROSITE" id="PS51194">
    <property type="entry name" value="HELICASE_CTER"/>
    <property type="match status" value="1"/>
</dbReference>
<dbReference type="GO" id="GO:0003724">
    <property type="term" value="F:RNA helicase activity"/>
    <property type="evidence" value="ECO:0007669"/>
    <property type="project" value="UniProtKB-EC"/>
</dbReference>
<keyword evidence="2" id="KW-0547">Nucleotide-binding</keyword>
<feature type="region of interest" description="Disordered" evidence="8">
    <location>
        <begin position="331"/>
        <end position="398"/>
    </location>
</feature>
<dbReference type="InterPro" id="IPR001650">
    <property type="entry name" value="Helicase_C-like"/>
</dbReference>
<reference evidence="12" key="1">
    <citation type="submission" date="2021-03" db="EMBL/GenBank/DDBJ databases">
        <title>Chromosome level genome of the anhydrobiotic midge Polypedilum vanderplanki.</title>
        <authorList>
            <person name="Yoshida Y."/>
            <person name="Kikawada T."/>
            <person name="Gusev O."/>
        </authorList>
    </citation>
    <scope>NUCLEOTIDE SEQUENCE</scope>
    <source>
        <strain evidence="12">NIAS01</strain>
        <tissue evidence="12">Whole body or cell culture</tissue>
    </source>
</reference>
<keyword evidence="4" id="KW-0347">Helicase</keyword>
<evidence type="ECO:0000256" key="4">
    <source>
        <dbReference type="ARBA" id="ARBA00022806"/>
    </source>
</evidence>
<dbReference type="Gene3D" id="3.40.50.300">
    <property type="entry name" value="P-loop containing nucleotide triphosphate hydrolases"/>
    <property type="match status" value="2"/>
</dbReference>
<dbReference type="AlphaFoldDB" id="A0A9J6C621"/>
<gene>
    <name evidence="12" type="ORF">PVAND_007057</name>
</gene>
<dbReference type="GO" id="GO:0016787">
    <property type="term" value="F:hydrolase activity"/>
    <property type="evidence" value="ECO:0007669"/>
    <property type="project" value="UniProtKB-KW"/>
</dbReference>
<evidence type="ECO:0000313" key="13">
    <source>
        <dbReference type="Proteomes" id="UP001107558"/>
    </source>
</evidence>
<name>A0A9J6C621_POLVA</name>
<accession>A0A9J6C621</accession>
<dbReference type="OrthoDB" id="10477481at2759"/>
<dbReference type="SUPFAM" id="SSF52540">
    <property type="entry name" value="P-loop containing nucleoside triphosphate hydrolases"/>
    <property type="match status" value="1"/>
</dbReference>
<feature type="compositionally biased region" description="Polar residues" evidence="8">
    <location>
        <begin position="193"/>
        <end position="205"/>
    </location>
</feature>
<dbReference type="GO" id="GO:0003676">
    <property type="term" value="F:nucleic acid binding"/>
    <property type="evidence" value="ECO:0007669"/>
    <property type="project" value="InterPro"/>
</dbReference>
<feature type="compositionally biased region" description="Low complexity" evidence="8">
    <location>
        <begin position="154"/>
        <end position="163"/>
    </location>
</feature>
<feature type="short sequence motif" description="Q motif" evidence="7">
    <location>
        <begin position="721"/>
        <end position="749"/>
    </location>
</feature>
<evidence type="ECO:0000259" key="11">
    <source>
        <dbReference type="PROSITE" id="PS51195"/>
    </source>
</evidence>
<feature type="compositionally biased region" description="Basic and acidic residues" evidence="8">
    <location>
        <begin position="253"/>
        <end position="262"/>
    </location>
</feature>
<evidence type="ECO:0000256" key="5">
    <source>
        <dbReference type="ARBA" id="ARBA00022840"/>
    </source>
</evidence>
<protein>
    <recommendedName>
        <fullName evidence="1">RNA helicase</fullName>
        <ecNumber evidence="1">3.6.4.13</ecNumber>
    </recommendedName>
</protein>
<feature type="compositionally biased region" description="Basic and acidic residues" evidence="8">
    <location>
        <begin position="1136"/>
        <end position="1151"/>
    </location>
</feature>
<proteinExistence type="predicted"/>
<feature type="compositionally biased region" description="Basic and acidic residues" evidence="8">
    <location>
        <begin position="374"/>
        <end position="395"/>
    </location>
</feature>
<feature type="compositionally biased region" description="Low complexity" evidence="8">
    <location>
        <begin position="172"/>
        <end position="186"/>
    </location>
</feature>
<dbReference type="InterPro" id="IPR014014">
    <property type="entry name" value="RNA_helicase_DEAD_Q_motif"/>
</dbReference>
<dbReference type="Pfam" id="PF00270">
    <property type="entry name" value="DEAD"/>
    <property type="match status" value="1"/>
</dbReference>
<dbReference type="PANTHER" id="PTHR47958">
    <property type="entry name" value="ATP-DEPENDENT RNA HELICASE DBP3"/>
    <property type="match status" value="1"/>
</dbReference>
<dbReference type="PROSITE" id="PS51192">
    <property type="entry name" value="HELICASE_ATP_BIND_1"/>
    <property type="match status" value="1"/>
</dbReference>
<dbReference type="CDD" id="cd18787">
    <property type="entry name" value="SF2_C_DEAD"/>
    <property type="match status" value="1"/>
</dbReference>
<feature type="compositionally biased region" description="Polar residues" evidence="8">
    <location>
        <begin position="1180"/>
        <end position="1191"/>
    </location>
</feature>
<evidence type="ECO:0000259" key="10">
    <source>
        <dbReference type="PROSITE" id="PS51194"/>
    </source>
</evidence>
<dbReference type="SMART" id="SM00490">
    <property type="entry name" value="HELICc"/>
    <property type="match status" value="1"/>
</dbReference>
<dbReference type="InterPro" id="IPR027417">
    <property type="entry name" value="P-loop_NTPase"/>
</dbReference>
<evidence type="ECO:0000256" key="1">
    <source>
        <dbReference type="ARBA" id="ARBA00012552"/>
    </source>
</evidence>
<evidence type="ECO:0000256" key="3">
    <source>
        <dbReference type="ARBA" id="ARBA00022801"/>
    </source>
</evidence>
<feature type="compositionally biased region" description="Low complexity" evidence="8">
    <location>
        <begin position="331"/>
        <end position="344"/>
    </location>
</feature>
<comment type="caution">
    <text evidence="12">The sequence shown here is derived from an EMBL/GenBank/DDBJ whole genome shotgun (WGS) entry which is preliminary data.</text>
</comment>
<feature type="compositionally biased region" description="Polar residues" evidence="8">
    <location>
        <begin position="1224"/>
        <end position="1236"/>
    </location>
</feature>
<feature type="compositionally biased region" description="Basic and acidic residues" evidence="8">
    <location>
        <begin position="42"/>
        <end position="56"/>
    </location>
</feature>
<feature type="region of interest" description="Disordered" evidence="8">
    <location>
        <begin position="1"/>
        <end position="300"/>
    </location>
</feature>
<feature type="compositionally biased region" description="Low complexity" evidence="8">
    <location>
        <begin position="1213"/>
        <end position="1223"/>
    </location>
</feature>
<keyword evidence="13" id="KW-1185">Reference proteome</keyword>
<comment type="catalytic activity">
    <reaction evidence="6">
        <text>ATP + H2O = ADP + phosphate + H(+)</text>
        <dbReference type="Rhea" id="RHEA:13065"/>
        <dbReference type="ChEBI" id="CHEBI:15377"/>
        <dbReference type="ChEBI" id="CHEBI:15378"/>
        <dbReference type="ChEBI" id="CHEBI:30616"/>
        <dbReference type="ChEBI" id="CHEBI:43474"/>
        <dbReference type="ChEBI" id="CHEBI:456216"/>
        <dbReference type="EC" id="3.6.4.13"/>
    </reaction>
</comment>